<evidence type="ECO:0000313" key="19">
    <source>
        <dbReference type="Proteomes" id="UP000217431"/>
    </source>
</evidence>
<sequence>MNSEQILEHLTKHNVKPTANRILIAEAISRYNGPVSMKELETELQTIDKSSIFRTLTLFSNQHVVHQVEDGNDIVRYELCMSDDYETDRDMHAHFYCEQCQRTTCLPEVDIPEIHLPEGYKLSNVNFMLKGICPECAAKQKR</sequence>
<dbReference type="SUPFAM" id="SSF46785">
    <property type="entry name" value="Winged helix' DNA-binding domain"/>
    <property type="match status" value="1"/>
</dbReference>
<dbReference type="EMBL" id="QXEN01000004">
    <property type="protein sequence ID" value="RRF87764.1"/>
    <property type="molecule type" value="Genomic_DNA"/>
</dbReference>
<reference evidence="8 25" key="6">
    <citation type="submission" date="2017-11" db="EMBL/GenBank/DDBJ databases">
        <title>Genome sequencing of Prevotella intermedia KCOM 1949.</title>
        <authorList>
            <person name="Kook J.-K."/>
            <person name="Park S.-N."/>
            <person name="Lim Y.K."/>
        </authorList>
    </citation>
    <scope>NUCLEOTIDE SEQUENCE [LARGE SCALE GENOMIC DNA]</scope>
    <source>
        <strain evidence="8 25">KCOM 1949</strain>
    </source>
</reference>
<gene>
    <name evidence="12" type="ORF">CLI71_03845</name>
    <name evidence="13" type="ORF">CTI18_05015</name>
    <name evidence="8" type="ORF">CTM46_04030</name>
    <name evidence="9" type="ORF">CTM50_06535</name>
    <name evidence="16" type="ORF">CTM59_04100</name>
    <name evidence="15" type="ORF">CUB97_07350</name>
    <name evidence="14" type="ORF">CUC04_04935</name>
    <name evidence="17" type="ORF">D2S45_04055</name>
    <name evidence="10" type="ORF">PI172_0611</name>
    <name evidence="11" type="ORF">PIOMA14_I_1863</name>
</gene>
<dbReference type="GO" id="GO:1900376">
    <property type="term" value="P:regulation of secondary metabolite biosynthetic process"/>
    <property type="evidence" value="ECO:0007669"/>
    <property type="project" value="TreeGrafter"/>
</dbReference>
<protein>
    <submittedName>
        <fullName evidence="15">Transcriptional repressor</fullName>
    </submittedName>
    <submittedName>
        <fullName evidence="10">Zinc uptake regulation protein ZUR</fullName>
    </submittedName>
</protein>
<comment type="cofactor">
    <cofactor evidence="7">
        <name>Zn(2+)</name>
        <dbReference type="ChEBI" id="CHEBI:29105"/>
    </cofactor>
    <text evidence="7">Binds 1 zinc ion per subunit.</text>
</comment>
<evidence type="ECO:0000256" key="6">
    <source>
        <dbReference type="ARBA" id="ARBA00023163"/>
    </source>
</evidence>
<dbReference type="EMBL" id="AP014597">
    <property type="protein sequence ID" value="BAU18371.1"/>
    <property type="molecule type" value="Genomic_DNA"/>
</dbReference>
<feature type="binding site" evidence="7">
    <location>
        <position position="133"/>
    </location>
    <ligand>
        <name>Zn(2+)</name>
        <dbReference type="ChEBI" id="CHEBI:29105"/>
    </ligand>
</feature>
<dbReference type="GO" id="GO:0008270">
    <property type="term" value="F:zinc ion binding"/>
    <property type="evidence" value="ECO:0007669"/>
    <property type="project" value="TreeGrafter"/>
</dbReference>
<reference evidence="10 18" key="1">
    <citation type="submission" date="2015-07" db="EMBL/GenBank/DDBJ databases">
        <title>Complete genome sequence of Prevotella intermedia strain 17-2.</title>
        <authorList>
            <person name="Nambu T."/>
        </authorList>
    </citation>
    <scope>NUCLEOTIDE SEQUENCE [LARGE SCALE GENOMIC DNA]</scope>
    <source>
        <strain evidence="10 18">17-2</strain>
    </source>
</reference>
<reference evidence="13 23" key="4">
    <citation type="submission" date="2017-11" db="EMBL/GenBank/DDBJ databases">
        <title>Genome sequencing of Prevotella intermedia KCOM 1653.</title>
        <authorList>
            <person name="Kook J.-K."/>
            <person name="Park S.-N."/>
            <person name="Lim Y.K."/>
        </authorList>
    </citation>
    <scope>NUCLEOTIDE SEQUENCE [LARGE SCALE GENOMIC DNA]</scope>
    <source>
        <strain evidence="13 23">KCOM 1653</strain>
    </source>
</reference>
<dbReference type="EMBL" id="PGGD01000001">
    <property type="protein sequence ID" value="PJF01060.1"/>
    <property type="molecule type" value="Genomic_DNA"/>
</dbReference>
<dbReference type="GO" id="GO:0003700">
    <property type="term" value="F:DNA-binding transcription factor activity"/>
    <property type="evidence" value="ECO:0007669"/>
    <property type="project" value="InterPro"/>
</dbReference>
<dbReference type="RefSeq" id="WP_014708813.1">
    <property type="nucleotide sequence ID" value="NZ_AP014597.1"/>
</dbReference>
<evidence type="ECO:0000256" key="7">
    <source>
        <dbReference type="PIRSR" id="PIRSR602481-1"/>
    </source>
</evidence>
<evidence type="ECO:0000313" key="27">
    <source>
        <dbReference type="Proteomes" id="UP000283868"/>
    </source>
</evidence>
<organism evidence="15 21">
    <name type="scientific">Prevotella intermedia</name>
    <dbReference type="NCBI Taxonomy" id="28131"/>
    <lineage>
        <taxon>Bacteria</taxon>
        <taxon>Pseudomonadati</taxon>
        <taxon>Bacteroidota</taxon>
        <taxon>Bacteroidia</taxon>
        <taxon>Bacteroidales</taxon>
        <taxon>Prevotellaceae</taxon>
        <taxon>Prevotella</taxon>
    </lineage>
</organism>
<feature type="binding site" evidence="7">
    <location>
        <position position="100"/>
    </location>
    <ligand>
        <name>Zn(2+)</name>
        <dbReference type="ChEBI" id="CHEBI:29105"/>
    </ligand>
</feature>
<reference evidence="12 20" key="3">
    <citation type="submission" date="2017-09" db="EMBL/GenBank/DDBJ databases">
        <title>Phase variable restriction modification systems are present in the genome sequences of periodontal pathogens Prevotella intermedia, Tannerella forsythia and Porphyromonas gingivalis.</title>
        <authorList>
            <person name="Haigh R.D."/>
            <person name="Crawford L."/>
            <person name="Ralph J."/>
            <person name="Wanford J."/>
            <person name="Vartoukian S.R."/>
            <person name="Hijazib K."/>
            <person name="Wade W."/>
            <person name="Oggioni M.R."/>
        </authorList>
    </citation>
    <scope>NUCLEOTIDE SEQUENCE [LARGE SCALE GENOMIC DNA]</scope>
    <source>
        <strain evidence="12 20">WW2834</strain>
    </source>
</reference>
<reference evidence="16 26" key="9">
    <citation type="submission" date="2017-11" db="EMBL/GenBank/DDBJ databases">
        <title>Genome sequencing of Prevotella intermedia KCOM 2833.</title>
        <authorList>
            <person name="Kook J.-K."/>
            <person name="Park S.-N."/>
            <person name="Lim Y.K."/>
        </authorList>
    </citation>
    <scope>NUCLEOTIDE SEQUENCE [LARGE SCALE GENOMIC DNA]</scope>
    <source>
        <strain evidence="16 26">KCOM 2833</strain>
    </source>
</reference>
<evidence type="ECO:0000256" key="4">
    <source>
        <dbReference type="ARBA" id="ARBA00023015"/>
    </source>
</evidence>
<evidence type="ECO:0000313" key="10">
    <source>
        <dbReference type="EMBL" id="BAR95339.1"/>
    </source>
</evidence>
<dbReference type="Pfam" id="PF01475">
    <property type="entry name" value="FUR"/>
    <property type="match status" value="1"/>
</dbReference>
<dbReference type="InterPro" id="IPR036390">
    <property type="entry name" value="WH_DNA-bd_sf"/>
</dbReference>
<evidence type="ECO:0000256" key="1">
    <source>
        <dbReference type="ARBA" id="ARBA00007957"/>
    </source>
</evidence>
<evidence type="ECO:0000313" key="24">
    <source>
        <dbReference type="Proteomes" id="UP000230500"/>
    </source>
</evidence>
<dbReference type="EMBL" id="CP024727">
    <property type="protein sequence ID" value="ATV30688.1"/>
    <property type="molecule type" value="Genomic_DNA"/>
</dbReference>
<name>A0A0H5BK51_PREIN</name>
<evidence type="ECO:0000313" key="9">
    <source>
        <dbReference type="EMBL" id="ATV52723.1"/>
    </source>
</evidence>
<evidence type="ECO:0000256" key="2">
    <source>
        <dbReference type="ARBA" id="ARBA00022491"/>
    </source>
</evidence>
<evidence type="ECO:0000313" key="18">
    <source>
        <dbReference type="Proteomes" id="UP000067008"/>
    </source>
</evidence>
<dbReference type="EMBL" id="CP024696">
    <property type="protein sequence ID" value="ATV52723.1"/>
    <property type="molecule type" value="Genomic_DNA"/>
</dbReference>
<evidence type="ECO:0000313" key="25">
    <source>
        <dbReference type="Proteomes" id="UP000230742"/>
    </source>
</evidence>
<dbReference type="EMBL" id="PESN01000001">
    <property type="protein sequence ID" value="PIN28789.1"/>
    <property type="molecule type" value="Genomic_DNA"/>
</dbReference>
<evidence type="ECO:0000313" key="20">
    <source>
        <dbReference type="Proteomes" id="UP000219058"/>
    </source>
</evidence>
<dbReference type="GO" id="GO:0000976">
    <property type="term" value="F:transcription cis-regulatory region binding"/>
    <property type="evidence" value="ECO:0007669"/>
    <property type="project" value="TreeGrafter"/>
</dbReference>
<evidence type="ECO:0000313" key="17">
    <source>
        <dbReference type="EMBL" id="RRF87764.1"/>
    </source>
</evidence>
<evidence type="ECO:0000313" key="12">
    <source>
        <dbReference type="EMBL" id="PDP60784.1"/>
    </source>
</evidence>
<keyword evidence="5" id="KW-0238">DNA-binding</keyword>
<dbReference type="GO" id="GO:0045892">
    <property type="term" value="P:negative regulation of DNA-templated transcription"/>
    <property type="evidence" value="ECO:0007669"/>
    <property type="project" value="TreeGrafter"/>
</dbReference>
<evidence type="ECO:0000256" key="5">
    <source>
        <dbReference type="ARBA" id="ARBA00023125"/>
    </source>
</evidence>
<dbReference type="Proteomes" id="UP000231201">
    <property type="component" value="Unassembled WGS sequence"/>
</dbReference>
<evidence type="ECO:0000313" key="13">
    <source>
        <dbReference type="EMBL" id="PIK20730.1"/>
    </source>
</evidence>
<evidence type="ECO:0000313" key="14">
    <source>
        <dbReference type="EMBL" id="PIN28789.1"/>
    </source>
</evidence>
<evidence type="ECO:0000313" key="23">
    <source>
        <dbReference type="Proteomes" id="UP000230046"/>
    </source>
</evidence>
<dbReference type="STRING" id="28131.BWX40_08775"/>
<dbReference type="Proteomes" id="UP000229323">
    <property type="component" value="Chromosome"/>
</dbReference>
<keyword evidence="4" id="KW-0805">Transcription regulation</keyword>
<dbReference type="Proteomes" id="UP000230046">
    <property type="component" value="Unassembled WGS sequence"/>
</dbReference>
<dbReference type="InterPro" id="IPR043135">
    <property type="entry name" value="Fur_C"/>
</dbReference>
<keyword evidence="7" id="KW-0479">Metal-binding</keyword>
<accession>A0A0H5BK51</accession>
<keyword evidence="6" id="KW-0804">Transcription</keyword>
<dbReference type="OMA" id="ECNETIC"/>
<feature type="binding site" evidence="7">
    <location>
        <position position="136"/>
    </location>
    <ligand>
        <name>Zn(2+)</name>
        <dbReference type="ChEBI" id="CHEBI:29105"/>
    </ligand>
</feature>
<dbReference type="Proteomes" id="UP000230500">
    <property type="component" value="Unassembled WGS sequence"/>
</dbReference>
<dbReference type="Gene3D" id="1.10.10.10">
    <property type="entry name" value="Winged helix-like DNA-binding domain superfamily/Winged helix DNA-binding domain"/>
    <property type="match status" value="1"/>
</dbReference>
<reference evidence="17 27" key="10">
    <citation type="submission" date="2018-08" db="EMBL/GenBank/DDBJ databases">
        <title>Comparative analysis of Prevotella intermedia strains.</title>
        <authorList>
            <person name="Moon J.-H."/>
            <person name="Lee J.-H."/>
        </authorList>
    </citation>
    <scope>NUCLEOTIDE SEQUENCE [LARGE SCALE GENOMIC DNA]</scope>
    <source>
        <strain evidence="17 27">ATCC 15033</strain>
    </source>
</reference>
<dbReference type="Proteomes" id="UP000217431">
    <property type="component" value="Chromosome I"/>
</dbReference>
<dbReference type="Proteomes" id="UP000283868">
    <property type="component" value="Unassembled WGS sequence"/>
</dbReference>
<dbReference type="PANTHER" id="PTHR33202:SF22">
    <property type="entry name" value="HYDROGEN PEROXIDE SENSITIVE REPRESSOR"/>
    <property type="match status" value="1"/>
</dbReference>
<keyword evidence="27" id="KW-1185">Reference proteome</keyword>
<dbReference type="InterPro" id="IPR036388">
    <property type="entry name" value="WH-like_DNA-bd_sf"/>
</dbReference>
<evidence type="ECO:0000313" key="22">
    <source>
        <dbReference type="Proteomes" id="UP000229323"/>
    </source>
</evidence>
<evidence type="ECO:0000256" key="3">
    <source>
        <dbReference type="ARBA" id="ARBA00022833"/>
    </source>
</evidence>
<reference evidence="15 21" key="5">
    <citation type="submission" date="2017-11" db="EMBL/GenBank/DDBJ databases">
        <title>Genome sequencing of Prevotella intermedia KCOM 1779.</title>
        <authorList>
            <person name="Kook J.-K."/>
            <person name="Park S.-N."/>
            <person name="Lim Y.K."/>
        </authorList>
    </citation>
    <scope>NUCLEOTIDE SEQUENCE [LARGE SCALE GENOMIC DNA]</scope>
    <source>
        <strain evidence="15 21">KCOM 1779</strain>
    </source>
</reference>
<reference evidence="14 24" key="8">
    <citation type="submission" date="2017-11" db="EMBL/GenBank/DDBJ databases">
        <title>Genome sequencing of Prevotella intermedia KCOM 2069.</title>
        <authorList>
            <person name="Kook J.-K."/>
            <person name="Park S.-N."/>
            <person name="Lim Y.K."/>
        </authorList>
    </citation>
    <scope>NUCLEOTIDE SEQUENCE [LARGE SCALE GENOMIC DNA]</scope>
    <source>
        <strain evidence="14 24">KCOM 2069</strain>
    </source>
</reference>
<dbReference type="AlphaFoldDB" id="A0A0H5BK51"/>
<feature type="binding site" evidence="7">
    <location>
        <position position="97"/>
    </location>
    <ligand>
        <name>Zn(2+)</name>
        <dbReference type="ChEBI" id="CHEBI:29105"/>
    </ligand>
</feature>
<dbReference type="InterPro" id="IPR002481">
    <property type="entry name" value="FUR"/>
</dbReference>
<evidence type="ECO:0000313" key="26">
    <source>
        <dbReference type="Proteomes" id="UP000231201"/>
    </source>
</evidence>
<proteinExistence type="inferred from homology"/>
<dbReference type="PATRIC" id="fig|28131.4.peg.1301"/>
<dbReference type="EMBL" id="AP014925">
    <property type="protein sequence ID" value="BAR95339.1"/>
    <property type="molecule type" value="Genomic_DNA"/>
</dbReference>
<evidence type="ECO:0000313" key="16">
    <source>
        <dbReference type="EMBL" id="PJI25295.1"/>
    </source>
</evidence>
<dbReference type="Gene3D" id="3.30.1490.190">
    <property type="match status" value="1"/>
</dbReference>
<dbReference type="EMBL" id="PENH01000001">
    <property type="protein sequence ID" value="PJI25295.1"/>
    <property type="molecule type" value="Genomic_DNA"/>
</dbReference>
<comment type="similarity">
    <text evidence="1">Belongs to the Fur family.</text>
</comment>
<reference evidence="9 22" key="7">
    <citation type="submission" date="2017-11" db="EMBL/GenBank/DDBJ databases">
        <title>Genome sequencing of Prevotella intermedia KCOM 2033.</title>
        <authorList>
            <person name="Kook J.-K."/>
            <person name="Park S.-N."/>
            <person name="Lim Y.K."/>
        </authorList>
    </citation>
    <scope>NUCLEOTIDE SEQUENCE [LARGE SCALE GENOMIC DNA]</scope>
    <source>
        <strain evidence="9 22">KCOM 2033</strain>
    </source>
</reference>
<reference evidence="11 19" key="2">
    <citation type="journal article" date="2016" name="DNA Res.">
        <title>The complete genome sequencing of Prevotella intermedia strain OMA14 and a subsequent fine-scale, intra-species genomic comparison reveal an unusual amplification of conjugative and mobile transposons and identify a novel Prevotella-lineage-specific repeat.</title>
        <authorList>
            <person name="Naito M."/>
            <person name="Ogura Y."/>
            <person name="Itoh T."/>
            <person name="Shoji M."/>
            <person name="Okamoto M."/>
            <person name="Hayashi T."/>
            <person name="Nakayama K."/>
        </authorList>
    </citation>
    <scope>NUCLEOTIDE SEQUENCE [LARGE SCALE GENOMIC DNA]</scope>
    <source>
        <strain evidence="11 19">OMA14</strain>
    </source>
</reference>
<dbReference type="EMBL" id="PEKN01000001">
    <property type="protein sequence ID" value="PIK20730.1"/>
    <property type="molecule type" value="Genomic_DNA"/>
</dbReference>
<evidence type="ECO:0000313" key="15">
    <source>
        <dbReference type="EMBL" id="PJF01060.1"/>
    </source>
</evidence>
<evidence type="ECO:0000313" key="11">
    <source>
        <dbReference type="EMBL" id="BAU18371.1"/>
    </source>
</evidence>
<keyword evidence="3 7" id="KW-0862">Zinc</keyword>
<dbReference type="Proteomes" id="UP000230742">
    <property type="component" value="Chromosome 1"/>
</dbReference>
<dbReference type="EMBL" id="NSLY01000007">
    <property type="protein sequence ID" value="PDP60784.1"/>
    <property type="molecule type" value="Genomic_DNA"/>
</dbReference>
<evidence type="ECO:0000313" key="21">
    <source>
        <dbReference type="Proteomes" id="UP000228641"/>
    </source>
</evidence>
<dbReference type="PANTHER" id="PTHR33202">
    <property type="entry name" value="ZINC UPTAKE REGULATION PROTEIN"/>
    <property type="match status" value="1"/>
</dbReference>
<dbReference type="Proteomes" id="UP000228641">
    <property type="component" value="Unassembled WGS sequence"/>
</dbReference>
<dbReference type="Proteomes" id="UP000219058">
    <property type="component" value="Unassembled WGS sequence"/>
</dbReference>
<dbReference type="Proteomes" id="UP000067008">
    <property type="component" value="Chromosome 2"/>
</dbReference>
<keyword evidence="2" id="KW-0678">Repressor</keyword>
<evidence type="ECO:0000313" key="8">
    <source>
        <dbReference type="EMBL" id="ATV30688.1"/>
    </source>
</evidence>